<accession>F4RC06</accession>
<proteinExistence type="predicted"/>
<dbReference type="AlphaFoldDB" id="F4RC06"/>
<dbReference type="RefSeq" id="XP_007406546.1">
    <property type="nucleotide sequence ID" value="XM_007406484.1"/>
</dbReference>
<gene>
    <name evidence="2" type="ORF">MELLADRAFT_60700</name>
</gene>
<evidence type="ECO:0000313" key="3">
    <source>
        <dbReference type="Proteomes" id="UP000001072"/>
    </source>
</evidence>
<protein>
    <submittedName>
        <fullName evidence="2">Uncharacterized protein</fullName>
    </submittedName>
</protein>
<feature type="compositionally biased region" description="Basic and acidic residues" evidence="1">
    <location>
        <begin position="20"/>
        <end position="29"/>
    </location>
</feature>
<organism evidence="3">
    <name type="scientific">Melampsora larici-populina (strain 98AG31 / pathotype 3-4-7)</name>
    <name type="common">Poplar leaf rust fungus</name>
    <dbReference type="NCBI Taxonomy" id="747676"/>
    <lineage>
        <taxon>Eukaryota</taxon>
        <taxon>Fungi</taxon>
        <taxon>Dikarya</taxon>
        <taxon>Basidiomycota</taxon>
        <taxon>Pucciniomycotina</taxon>
        <taxon>Pucciniomycetes</taxon>
        <taxon>Pucciniales</taxon>
        <taxon>Melampsoraceae</taxon>
        <taxon>Melampsora</taxon>
    </lineage>
</organism>
<dbReference type="EMBL" id="GL883095">
    <property type="protein sequence ID" value="EGG10245.1"/>
    <property type="molecule type" value="Genomic_DNA"/>
</dbReference>
<keyword evidence="3" id="KW-1185">Reference proteome</keyword>
<evidence type="ECO:0000313" key="2">
    <source>
        <dbReference type="EMBL" id="EGG10245.1"/>
    </source>
</evidence>
<sequence>MSDQNHLRKEDPETPPSMLREGRLSEHARSKSSLGGALVANQTDMIDIKLKASSSDFQTWGAQNDSSGGRSAQVLIRILARQCFLDSQKTTYSPLKNRGELMPSVEWMIMAHLWRLQSTKMFASTFPKGFGMTNCQLSKRVFIMVERVTSKMRMRFQCLIMCNLEFQSAPNAAVPTLEQLILKINRSFAGQFYQMKPEDIDRIALMRLIAVESLCSATLTATSMGPFWPLVDLKVKWIITHLIKHKQIQYHKTIKEIDRHLFDGVRPFGQVVAEEMALIKVFKGMGESLYSYRLPMSESKLVDL</sequence>
<dbReference type="InParanoid" id="F4RC06"/>
<name>F4RC06_MELLP</name>
<dbReference type="VEuPathDB" id="FungiDB:MELLADRAFT_60700"/>
<reference evidence="3" key="1">
    <citation type="journal article" date="2011" name="Proc. Natl. Acad. Sci. U.S.A.">
        <title>Obligate biotrophy features unraveled by the genomic analysis of rust fungi.</title>
        <authorList>
            <person name="Duplessis S."/>
            <person name="Cuomo C.A."/>
            <person name="Lin Y.-C."/>
            <person name="Aerts A."/>
            <person name="Tisserant E."/>
            <person name="Veneault-Fourrey C."/>
            <person name="Joly D.L."/>
            <person name="Hacquard S."/>
            <person name="Amselem J."/>
            <person name="Cantarel B.L."/>
            <person name="Chiu R."/>
            <person name="Coutinho P.M."/>
            <person name="Feau N."/>
            <person name="Field M."/>
            <person name="Frey P."/>
            <person name="Gelhaye E."/>
            <person name="Goldberg J."/>
            <person name="Grabherr M.G."/>
            <person name="Kodira C.D."/>
            <person name="Kohler A."/>
            <person name="Kuees U."/>
            <person name="Lindquist E.A."/>
            <person name="Lucas S.M."/>
            <person name="Mago R."/>
            <person name="Mauceli E."/>
            <person name="Morin E."/>
            <person name="Murat C."/>
            <person name="Pangilinan J.L."/>
            <person name="Park R."/>
            <person name="Pearson M."/>
            <person name="Quesneville H."/>
            <person name="Rouhier N."/>
            <person name="Sakthikumar S."/>
            <person name="Salamov A.A."/>
            <person name="Schmutz J."/>
            <person name="Selles B."/>
            <person name="Shapiro H."/>
            <person name="Tanguay P."/>
            <person name="Tuskan G.A."/>
            <person name="Henrissat B."/>
            <person name="Van de Peer Y."/>
            <person name="Rouze P."/>
            <person name="Ellis J.G."/>
            <person name="Dodds P.N."/>
            <person name="Schein J.E."/>
            <person name="Zhong S."/>
            <person name="Hamelin R.C."/>
            <person name="Grigoriev I.V."/>
            <person name="Szabo L.J."/>
            <person name="Martin F."/>
        </authorList>
    </citation>
    <scope>NUCLEOTIDE SEQUENCE [LARGE SCALE GENOMIC DNA]</scope>
    <source>
        <strain evidence="3">98AG31 / pathotype 3-4-7</strain>
    </source>
</reference>
<feature type="region of interest" description="Disordered" evidence="1">
    <location>
        <begin position="1"/>
        <end position="33"/>
    </location>
</feature>
<dbReference type="GeneID" id="18929593"/>
<evidence type="ECO:0000256" key="1">
    <source>
        <dbReference type="SAM" id="MobiDB-lite"/>
    </source>
</evidence>
<dbReference type="HOGENOM" id="CLU_915510_0_0_1"/>
<dbReference type="KEGG" id="mlr:MELLADRAFT_60700"/>
<feature type="compositionally biased region" description="Basic and acidic residues" evidence="1">
    <location>
        <begin position="1"/>
        <end position="12"/>
    </location>
</feature>
<dbReference type="Proteomes" id="UP000001072">
    <property type="component" value="Unassembled WGS sequence"/>
</dbReference>